<organism evidence="6 7">
    <name type="scientific">Gluconacetobacter johannae</name>
    <dbReference type="NCBI Taxonomy" id="112140"/>
    <lineage>
        <taxon>Bacteria</taxon>
        <taxon>Pseudomonadati</taxon>
        <taxon>Pseudomonadota</taxon>
        <taxon>Alphaproteobacteria</taxon>
        <taxon>Acetobacterales</taxon>
        <taxon>Acetobacteraceae</taxon>
        <taxon>Gluconacetobacter</taxon>
    </lineage>
</organism>
<keyword evidence="4" id="KW-0732">Signal</keyword>
<dbReference type="GO" id="GO:0009251">
    <property type="term" value="P:glucan catabolic process"/>
    <property type="evidence" value="ECO:0007669"/>
    <property type="project" value="TreeGrafter"/>
</dbReference>
<dbReference type="GO" id="GO:0004553">
    <property type="term" value="F:hydrolase activity, hydrolyzing O-glycosyl compounds"/>
    <property type="evidence" value="ECO:0007669"/>
    <property type="project" value="InterPro"/>
</dbReference>
<dbReference type="InterPro" id="IPR017853">
    <property type="entry name" value="GH"/>
</dbReference>
<comment type="caution">
    <text evidence="6">The sequence shown here is derived from an EMBL/GenBank/DDBJ whole genome shotgun (WGS) entry which is preliminary data.</text>
</comment>
<dbReference type="SUPFAM" id="SSF51445">
    <property type="entry name" value="(Trans)glycosidases"/>
    <property type="match status" value="1"/>
</dbReference>
<name>A0A7W4J5G2_9PROT</name>
<keyword evidence="1 3" id="KW-0378">Hydrolase</keyword>
<protein>
    <submittedName>
        <fullName evidence="6">Glycoside hydrolase family 5 protein</fullName>
    </submittedName>
</protein>
<evidence type="ECO:0000256" key="4">
    <source>
        <dbReference type="SAM" id="SignalP"/>
    </source>
</evidence>
<proteinExistence type="inferred from homology"/>
<dbReference type="EMBL" id="JABEQH010000004">
    <property type="protein sequence ID" value="MBB2175014.1"/>
    <property type="molecule type" value="Genomic_DNA"/>
</dbReference>
<dbReference type="Proteomes" id="UP000561066">
    <property type="component" value="Unassembled WGS sequence"/>
</dbReference>
<dbReference type="RefSeq" id="WP_182941418.1">
    <property type="nucleotide sequence ID" value="NZ_JABEQH010000004.1"/>
</dbReference>
<comment type="similarity">
    <text evidence="3">Belongs to the glycosyl hydrolase 5 (cellulase A) family.</text>
</comment>
<evidence type="ECO:0000313" key="7">
    <source>
        <dbReference type="Proteomes" id="UP000561066"/>
    </source>
</evidence>
<sequence>MRMLTYLRCAAVLLLPAGLSAPGVAQEYRGVNLAGAAYSSNKIPGRYGYDYLFPKPGEVEYFRGKGMNIFRISVLWERLQPARQGALDPAYLGRLRDFIAEASRSGAKVIIDVHDYGRYRGVPIGTDPVTSADFRDFWTRMATAFGGSPGVMFGLMNEPQLHSADAWRDIQQQAILGIRGAGAKNPVLVSGIAWDAAHNFATVNGPALQSLQDPAHALVYEVHEYFDGDSSGRSPDCIPQSQVVGRLAPFTAWLRQTGHKGFLGEFGVGRNDICLQGLDRVGSYLAANADVWTGWTYWAAGPLWGEYMYTLEPKNGTDRPQMAVLQKYLSR</sequence>
<keyword evidence="7" id="KW-1185">Reference proteome</keyword>
<feature type="signal peptide" evidence="4">
    <location>
        <begin position="1"/>
        <end position="25"/>
    </location>
</feature>
<feature type="chain" id="PRO_5030830774" evidence="4">
    <location>
        <begin position="26"/>
        <end position="331"/>
    </location>
</feature>
<evidence type="ECO:0000313" key="6">
    <source>
        <dbReference type="EMBL" id="MBB2175014.1"/>
    </source>
</evidence>
<evidence type="ECO:0000256" key="2">
    <source>
        <dbReference type="ARBA" id="ARBA00023295"/>
    </source>
</evidence>
<evidence type="ECO:0000259" key="5">
    <source>
        <dbReference type="Pfam" id="PF00150"/>
    </source>
</evidence>
<dbReference type="PANTHER" id="PTHR34142:SF1">
    <property type="entry name" value="GLYCOSIDE HYDROLASE FAMILY 5 DOMAIN-CONTAINING PROTEIN"/>
    <property type="match status" value="1"/>
</dbReference>
<evidence type="ECO:0000256" key="3">
    <source>
        <dbReference type="RuleBase" id="RU361153"/>
    </source>
</evidence>
<keyword evidence="2 3" id="KW-0326">Glycosidase</keyword>
<dbReference type="Gene3D" id="3.20.20.80">
    <property type="entry name" value="Glycosidases"/>
    <property type="match status" value="1"/>
</dbReference>
<reference evidence="6 7" key="1">
    <citation type="submission" date="2020-04" db="EMBL/GenBank/DDBJ databases">
        <title>Description of novel Gluconacetobacter.</title>
        <authorList>
            <person name="Sombolestani A."/>
        </authorList>
    </citation>
    <scope>NUCLEOTIDE SEQUENCE [LARGE SCALE GENOMIC DNA]</scope>
    <source>
        <strain evidence="6 7">LMG 21312</strain>
    </source>
</reference>
<dbReference type="PANTHER" id="PTHR34142">
    <property type="entry name" value="ENDO-BETA-1,4-GLUCANASE A"/>
    <property type="match status" value="1"/>
</dbReference>
<dbReference type="Pfam" id="PF00150">
    <property type="entry name" value="Cellulase"/>
    <property type="match status" value="1"/>
</dbReference>
<feature type="domain" description="Glycoside hydrolase family 5" evidence="5">
    <location>
        <begin position="60"/>
        <end position="300"/>
    </location>
</feature>
<gene>
    <name evidence="6" type="ORF">HLH21_03625</name>
</gene>
<accession>A0A7W4J5G2</accession>
<dbReference type="InterPro" id="IPR001547">
    <property type="entry name" value="Glyco_hydro_5"/>
</dbReference>
<evidence type="ECO:0000256" key="1">
    <source>
        <dbReference type="ARBA" id="ARBA00022801"/>
    </source>
</evidence>
<dbReference type="AlphaFoldDB" id="A0A7W4J5G2"/>